<organism evidence="2 3">
    <name type="scientific">Corchorus olitorius</name>
    <dbReference type="NCBI Taxonomy" id="93759"/>
    <lineage>
        <taxon>Eukaryota</taxon>
        <taxon>Viridiplantae</taxon>
        <taxon>Streptophyta</taxon>
        <taxon>Embryophyta</taxon>
        <taxon>Tracheophyta</taxon>
        <taxon>Spermatophyta</taxon>
        <taxon>Magnoliopsida</taxon>
        <taxon>eudicotyledons</taxon>
        <taxon>Gunneridae</taxon>
        <taxon>Pentapetalae</taxon>
        <taxon>rosids</taxon>
        <taxon>malvids</taxon>
        <taxon>Malvales</taxon>
        <taxon>Malvaceae</taxon>
        <taxon>Grewioideae</taxon>
        <taxon>Apeibeae</taxon>
        <taxon>Corchorus</taxon>
    </lineage>
</organism>
<name>A0A1R3IS46_9ROSI</name>
<dbReference type="Proteomes" id="UP000187203">
    <property type="component" value="Unassembled WGS sequence"/>
</dbReference>
<proteinExistence type="predicted"/>
<evidence type="ECO:0000259" key="1">
    <source>
        <dbReference type="SMART" id="SM00256"/>
    </source>
</evidence>
<dbReference type="Pfam" id="PF00646">
    <property type="entry name" value="F-box"/>
    <property type="match status" value="1"/>
</dbReference>
<reference evidence="3" key="1">
    <citation type="submission" date="2013-09" db="EMBL/GenBank/DDBJ databases">
        <title>Corchorus olitorius genome sequencing.</title>
        <authorList>
            <person name="Alam M."/>
            <person name="Haque M.S."/>
            <person name="Islam M.S."/>
            <person name="Emdad E.M."/>
            <person name="Islam M.M."/>
            <person name="Ahmed B."/>
            <person name="Halim A."/>
            <person name="Hossen Q.M.M."/>
            <person name="Hossain M.Z."/>
            <person name="Ahmed R."/>
            <person name="Khan M.M."/>
            <person name="Islam R."/>
            <person name="Rashid M.M."/>
            <person name="Khan S.A."/>
            <person name="Rahman M.S."/>
            <person name="Alam M."/>
            <person name="Yahiya A.S."/>
            <person name="Khan M.S."/>
            <person name="Azam M.S."/>
            <person name="Haque T."/>
            <person name="Lashkar M.Z.H."/>
            <person name="Akhand A.I."/>
            <person name="Morshed G."/>
            <person name="Roy S."/>
            <person name="Uddin K.S."/>
            <person name="Rabeya T."/>
            <person name="Hossain A.S."/>
            <person name="Chowdhury A."/>
            <person name="Snigdha A.R."/>
            <person name="Mortoza M.S."/>
            <person name="Matin S.A."/>
            <person name="Hoque S.M.E."/>
            <person name="Islam M.K."/>
            <person name="Roy D.K."/>
            <person name="Haider R."/>
            <person name="Moosa M.M."/>
            <person name="Elias S.M."/>
            <person name="Hasan A.M."/>
            <person name="Jahan S."/>
            <person name="Shafiuddin M."/>
            <person name="Mahmood N."/>
            <person name="Shommy N.S."/>
        </authorList>
    </citation>
    <scope>NUCLEOTIDE SEQUENCE [LARGE SCALE GENOMIC DNA]</scope>
    <source>
        <strain evidence="3">cv. O-4</strain>
    </source>
</reference>
<protein>
    <recommendedName>
        <fullName evidence="1">F-box domain-containing protein</fullName>
    </recommendedName>
</protein>
<dbReference type="PANTHER" id="PTHR31672">
    <property type="entry name" value="BNACNNG10540D PROTEIN"/>
    <property type="match status" value="1"/>
</dbReference>
<comment type="caution">
    <text evidence="2">The sequence shown here is derived from an EMBL/GenBank/DDBJ whole genome shotgun (WGS) entry which is preliminary data.</text>
</comment>
<dbReference type="EMBL" id="AWUE01017712">
    <property type="protein sequence ID" value="OMO85415.1"/>
    <property type="molecule type" value="Genomic_DNA"/>
</dbReference>
<evidence type="ECO:0000313" key="3">
    <source>
        <dbReference type="Proteomes" id="UP000187203"/>
    </source>
</evidence>
<dbReference type="Gene3D" id="1.20.1280.50">
    <property type="match status" value="1"/>
</dbReference>
<dbReference type="SUPFAM" id="SSF81383">
    <property type="entry name" value="F-box domain"/>
    <property type="match status" value="1"/>
</dbReference>
<dbReference type="Pfam" id="PF07734">
    <property type="entry name" value="FBA_1"/>
    <property type="match status" value="1"/>
</dbReference>
<evidence type="ECO:0000313" key="2">
    <source>
        <dbReference type="EMBL" id="OMO85415.1"/>
    </source>
</evidence>
<dbReference type="AlphaFoldDB" id="A0A1R3IS46"/>
<dbReference type="OrthoDB" id="591557at2759"/>
<gene>
    <name evidence="2" type="ORF">COLO4_21631</name>
</gene>
<dbReference type="InterPro" id="IPR001810">
    <property type="entry name" value="F-box_dom"/>
</dbReference>
<feature type="domain" description="F-box" evidence="1">
    <location>
        <begin position="11"/>
        <end position="51"/>
    </location>
</feature>
<dbReference type="InterPro" id="IPR006527">
    <property type="entry name" value="F-box-assoc_dom_typ1"/>
</dbReference>
<dbReference type="NCBIfam" id="TIGR01640">
    <property type="entry name" value="F_box_assoc_1"/>
    <property type="match status" value="1"/>
</dbReference>
<dbReference type="CDD" id="cd22157">
    <property type="entry name" value="F-box_AtFBW1-like"/>
    <property type="match status" value="1"/>
</dbReference>
<dbReference type="SMART" id="SM00256">
    <property type="entry name" value="FBOX"/>
    <property type="match status" value="1"/>
</dbReference>
<dbReference type="STRING" id="93759.A0A1R3IS46"/>
<dbReference type="PANTHER" id="PTHR31672:SF13">
    <property type="entry name" value="F-BOX PROTEIN CPR30-LIKE"/>
    <property type="match status" value="1"/>
</dbReference>
<dbReference type="InterPro" id="IPR017451">
    <property type="entry name" value="F-box-assoc_interact_dom"/>
</dbReference>
<keyword evidence="3" id="KW-1185">Reference proteome</keyword>
<sequence>MKNTNTTPLLLIDELVDEILLCLPVKSLKRFKLVSKPWNSLISDPNFAQSHLNRSNTLLSQGDRANLLRLGQISITERKHHRDDEKGHRQFLSLDSMDADGSNREVVTMDLGLEYYSDEASILGSCNGLLVVSVEHDDFFLLNPSTRQYKKISPPHLDYEAMFISGLGYESTSGNYKGIIVSHYISGPSSPRSRYESIDYHVYDYKLNEWKRKEYDDFYPYCLHSDGSAVMVNGIPHWCVGRQEKVEDEESDEEYEDGESDGSEGYQFPSVTYVIVYVDLKTEKFKEVVELPTEWALTEKAEFELGVLGGWLCMSLHPQGSSTSTEVWAMKEYGIAESWTKLFVINKSSSFRPLLMRPICFTETGRNKVLMEGTEGEFIIFNLKQGLEKLLALYKCKSTVCTYVESLVSPEQYGNGAELPQFGGNPIVDSDYSDYDADEMDYDDDAYEIQYRLDHKKLLDRLVGSAYMDRLDQFGS</sequence>
<dbReference type="InterPro" id="IPR050796">
    <property type="entry name" value="SCF_F-box_component"/>
</dbReference>
<dbReference type="InterPro" id="IPR036047">
    <property type="entry name" value="F-box-like_dom_sf"/>
</dbReference>
<accession>A0A1R3IS46</accession>